<dbReference type="RefSeq" id="WP_258734331.1">
    <property type="nucleotide sequence ID" value="NZ_JANTHZ010000010.1"/>
</dbReference>
<comment type="caution">
    <text evidence="5">The sequence shown here is derived from an EMBL/GenBank/DDBJ whole genome shotgun (WGS) entry which is preliminary data.</text>
</comment>
<gene>
    <name evidence="5" type="ORF">NVS89_18995</name>
</gene>
<accession>A0A9X2PJ37</accession>
<dbReference type="PANTHER" id="PTHR43537:SF24">
    <property type="entry name" value="GLUCONATE OPERON TRANSCRIPTIONAL REPRESSOR"/>
    <property type="match status" value="1"/>
</dbReference>
<evidence type="ECO:0000256" key="3">
    <source>
        <dbReference type="ARBA" id="ARBA00023163"/>
    </source>
</evidence>
<evidence type="ECO:0000259" key="4">
    <source>
        <dbReference type="PROSITE" id="PS50949"/>
    </source>
</evidence>
<dbReference type="GO" id="GO:0003700">
    <property type="term" value="F:DNA-binding transcription factor activity"/>
    <property type="evidence" value="ECO:0007669"/>
    <property type="project" value="InterPro"/>
</dbReference>
<dbReference type="PANTHER" id="PTHR43537">
    <property type="entry name" value="TRANSCRIPTIONAL REGULATOR, GNTR FAMILY"/>
    <property type="match status" value="1"/>
</dbReference>
<dbReference type="EMBL" id="JANTHZ010000010">
    <property type="protein sequence ID" value="MCS0497178.1"/>
    <property type="molecule type" value="Genomic_DNA"/>
</dbReference>
<dbReference type="Proteomes" id="UP001151088">
    <property type="component" value="Unassembled WGS sequence"/>
</dbReference>
<dbReference type="InterPro" id="IPR036388">
    <property type="entry name" value="WH-like_DNA-bd_sf"/>
</dbReference>
<organism evidence="5 6">
    <name type="scientific">Ancylobacter mangrovi</name>
    <dbReference type="NCBI Taxonomy" id="2972472"/>
    <lineage>
        <taxon>Bacteria</taxon>
        <taxon>Pseudomonadati</taxon>
        <taxon>Pseudomonadota</taxon>
        <taxon>Alphaproteobacteria</taxon>
        <taxon>Hyphomicrobiales</taxon>
        <taxon>Xanthobacteraceae</taxon>
        <taxon>Ancylobacter</taxon>
    </lineage>
</organism>
<reference evidence="5" key="1">
    <citation type="submission" date="2022-08" db="EMBL/GenBank/DDBJ databases">
        <authorList>
            <person name="Li F."/>
        </authorList>
    </citation>
    <scope>NUCLEOTIDE SEQUENCE</scope>
    <source>
        <strain evidence="5">MQZ15Z-1</strain>
    </source>
</reference>
<evidence type="ECO:0000313" key="5">
    <source>
        <dbReference type="EMBL" id="MCS0497178.1"/>
    </source>
</evidence>
<evidence type="ECO:0000313" key="6">
    <source>
        <dbReference type="Proteomes" id="UP001151088"/>
    </source>
</evidence>
<dbReference type="AlphaFoldDB" id="A0A9X2PJ37"/>
<keyword evidence="1" id="KW-0805">Transcription regulation</keyword>
<protein>
    <submittedName>
        <fullName evidence="5">GntR family transcriptional regulator</fullName>
    </submittedName>
</protein>
<dbReference type="InterPro" id="IPR036390">
    <property type="entry name" value="WH_DNA-bd_sf"/>
</dbReference>
<dbReference type="SMART" id="SM00895">
    <property type="entry name" value="FCD"/>
    <property type="match status" value="1"/>
</dbReference>
<name>A0A9X2PJ37_9HYPH</name>
<dbReference type="PROSITE" id="PS50949">
    <property type="entry name" value="HTH_GNTR"/>
    <property type="match status" value="1"/>
</dbReference>
<dbReference type="InterPro" id="IPR011711">
    <property type="entry name" value="GntR_C"/>
</dbReference>
<keyword evidence="6" id="KW-1185">Reference proteome</keyword>
<dbReference type="SMART" id="SM00345">
    <property type="entry name" value="HTH_GNTR"/>
    <property type="match status" value="1"/>
</dbReference>
<dbReference type="InterPro" id="IPR000524">
    <property type="entry name" value="Tscrpt_reg_HTH_GntR"/>
</dbReference>
<evidence type="ECO:0000256" key="1">
    <source>
        <dbReference type="ARBA" id="ARBA00023015"/>
    </source>
</evidence>
<evidence type="ECO:0000256" key="2">
    <source>
        <dbReference type="ARBA" id="ARBA00023125"/>
    </source>
</evidence>
<sequence>MIKPSKKDNSPGSALMARPASLVDNVYDVLLGQLMTLQIQPGERLRVDNLSRELGVSQTPVREALSRLEVNGLVIKTHLVGYRAAPQLTKSQFEELFDFRLLLEPTAAARAAAAIDPDKIRRAEMIVQQMAGAHPGNHYRDFAVHDSEFHDYLASLSGNTLIADSLERLHTHIHIFRFYSHARVTQEAIDEHRQIFDKLKQGDPEGTAAAMRSHIEKSRQRVMSVFD</sequence>
<dbReference type="SUPFAM" id="SSF48008">
    <property type="entry name" value="GntR ligand-binding domain-like"/>
    <property type="match status" value="1"/>
</dbReference>
<dbReference type="InterPro" id="IPR008920">
    <property type="entry name" value="TF_FadR/GntR_C"/>
</dbReference>
<dbReference type="Gene3D" id="1.20.120.530">
    <property type="entry name" value="GntR ligand-binding domain-like"/>
    <property type="match status" value="1"/>
</dbReference>
<keyword evidence="3" id="KW-0804">Transcription</keyword>
<dbReference type="GO" id="GO:0003677">
    <property type="term" value="F:DNA binding"/>
    <property type="evidence" value="ECO:0007669"/>
    <property type="project" value="UniProtKB-KW"/>
</dbReference>
<dbReference type="Pfam" id="PF00392">
    <property type="entry name" value="GntR"/>
    <property type="match status" value="1"/>
</dbReference>
<dbReference type="SUPFAM" id="SSF46785">
    <property type="entry name" value="Winged helix' DNA-binding domain"/>
    <property type="match status" value="1"/>
</dbReference>
<dbReference type="Gene3D" id="1.10.10.10">
    <property type="entry name" value="Winged helix-like DNA-binding domain superfamily/Winged helix DNA-binding domain"/>
    <property type="match status" value="1"/>
</dbReference>
<proteinExistence type="predicted"/>
<feature type="domain" description="HTH gntR-type" evidence="4">
    <location>
        <begin position="20"/>
        <end position="87"/>
    </location>
</feature>
<dbReference type="Pfam" id="PF07729">
    <property type="entry name" value="FCD"/>
    <property type="match status" value="1"/>
</dbReference>
<keyword evidence="2" id="KW-0238">DNA-binding</keyword>